<dbReference type="GO" id="GO:0015204">
    <property type="term" value="F:urea transmembrane transporter activity"/>
    <property type="evidence" value="ECO:0007669"/>
    <property type="project" value="InterPro"/>
</dbReference>
<dbReference type="InterPro" id="IPR031155">
    <property type="entry name" value="DUR"/>
</dbReference>
<reference evidence="8" key="1">
    <citation type="submission" date="2022-03" db="EMBL/GenBank/DDBJ databases">
        <authorList>
            <person name="Martin C."/>
        </authorList>
    </citation>
    <scope>NUCLEOTIDE SEQUENCE</scope>
</reference>
<dbReference type="CDD" id="cd11476">
    <property type="entry name" value="SLC5sbd_DUR3"/>
    <property type="match status" value="1"/>
</dbReference>
<evidence type="ECO:0000256" key="7">
    <source>
        <dbReference type="RuleBase" id="RU362091"/>
    </source>
</evidence>
<evidence type="ECO:0000313" key="9">
    <source>
        <dbReference type="Proteomes" id="UP000749559"/>
    </source>
</evidence>
<dbReference type="GO" id="GO:0005886">
    <property type="term" value="C:plasma membrane"/>
    <property type="evidence" value="ECO:0007669"/>
    <property type="project" value="TreeGrafter"/>
</dbReference>
<proteinExistence type="inferred from homology"/>
<dbReference type="InterPro" id="IPR001734">
    <property type="entry name" value="Na/solute_symporter"/>
</dbReference>
<evidence type="ECO:0000256" key="2">
    <source>
        <dbReference type="ARBA" id="ARBA00006434"/>
    </source>
</evidence>
<comment type="caution">
    <text evidence="8">The sequence shown here is derived from an EMBL/GenBank/DDBJ whole genome shotgun (WGS) entry which is preliminary data.</text>
</comment>
<comment type="subcellular location">
    <subcellularLocation>
        <location evidence="1">Membrane</location>
        <topology evidence="1">Multi-pass membrane protein</topology>
    </subcellularLocation>
</comment>
<evidence type="ECO:0000256" key="3">
    <source>
        <dbReference type="ARBA" id="ARBA00022448"/>
    </source>
</evidence>
<dbReference type="InterPro" id="IPR038377">
    <property type="entry name" value="Na/Glc_symporter_sf"/>
</dbReference>
<dbReference type="PROSITE" id="PS50283">
    <property type="entry name" value="NA_SOLUT_SYMP_3"/>
    <property type="match status" value="1"/>
</dbReference>
<accession>A0A8J1XFV3</accession>
<evidence type="ECO:0000313" key="8">
    <source>
        <dbReference type="EMBL" id="CAH1784663.1"/>
    </source>
</evidence>
<dbReference type="OrthoDB" id="10049971at2759"/>
<dbReference type="PANTHER" id="PTHR46154">
    <property type="match status" value="1"/>
</dbReference>
<name>A0A8J1XFV3_OWEFU</name>
<dbReference type="Pfam" id="PF00474">
    <property type="entry name" value="SSF"/>
    <property type="match status" value="1"/>
</dbReference>
<keyword evidence="6" id="KW-0472">Membrane</keyword>
<dbReference type="PANTHER" id="PTHR46154:SF4">
    <property type="entry name" value="UREA ACTIVE TRANSPORTER"/>
    <property type="match status" value="1"/>
</dbReference>
<organism evidence="8 9">
    <name type="scientific">Owenia fusiformis</name>
    <name type="common">Polychaete worm</name>
    <dbReference type="NCBI Taxonomy" id="6347"/>
    <lineage>
        <taxon>Eukaryota</taxon>
        <taxon>Metazoa</taxon>
        <taxon>Spiralia</taxon>
        <taxon>Lophotrochozoa</taxon>
        <taxon>Annelida</taxon>
        <taxon>Polychaeta</taxon>
        <taxon>Sedentaria</taxon>
        <taxon>Canalipalpata</taxon>
        <taxon>Sabellida</taxon>
        <taxon>Oweniida</taxon>
        <taxon>Oweniidae</taxon>
        <taxon>Owenia</taxon>
    </lineage>
</organism>
<comment type="similarity">
    <text evidence="2 7">Belongs to the sodium:solute symporter (SSF) (TC 2.A.21) family.</text>
</comment>
<protein>
    <submittedName>
        <fullName evidence="8">Uncharacterized protein</fullName>
    </submittedName>
</protein>
<keyword evidence="3" id="KW-0813">Transport</keyword>
<evidence type="ECO:0000256" key="1">
    <source>
        <dbReference type="ARBA" id="ARBA00004141"/>
    </source>
</evidence>
<dbReference type="Proteomes" id="UP000749559">
    <property type="component" value="Unassembled WGS sequence"/>
</dbReference>
<keyword evidence="9" id="KW-1185">Reference proteome</keyword>
<evidence type="ECO:0000256" key="5">
    <source>
        <dbReference type="ARBA" id="ARBA00022989"/>
    </source>
</evidence>
<sequence>MTHRNLAVVTLGLLCLGVTKALTIRNYTVCTPLAIKALSQNQSEPPGITPNVSLSQALGMYIGFGVFAALLATAFNYIRRVIYNDKDSLDTCFDAGGTVSSGLTAATIVSQWTWAATLLQSCTVASKYGISGSFWYASGATIQILLFAIISLKLKIRAPGAKTFLQLIKARFDKKTHLTFCVFALLTNMIVTAMLMLGGAAVMTNLVKDLSVPYATMLTVAVICSYTFIGGLGATFYVSYFNTAFIFGIMTIFIIKIYNDEADRSNQLGSIEMVYNYVFCSTGPEDNLDKSYLTMISPSGLMFGCINIVGNFGTVFVDQSYWQSSVAAKPKQGVWGFLSGGMTWFAVPFTFSTSMGLAYLAISAEEGRAMLSPGDVDAGLVAPIVAQRLLGETGSVLMLVILFMAVISTGSAEVIAVTSIFVYDVYQIHINPFRAVNDPNKCILCGKARGRLGNVEDKCSCESMTFCGGCVQDDKNRAEFSKPLPPEFKCPTHGRYRQYNENTNGLKDWVMLLSTLFIIPLTLVLDALQVSLGWVYLFMGVVIGSAVVPLALCIFWSRLTGEAMMAGAIGGCTLGLTSWLTMAAIRPGGLSDFISNTGAETSMLVGNIVAIAGGAILTIVVTLVQNRGRITEEQEQMIWDSTRDIDNPLTPWTELYARELSISGAHQLDQRPSMKEVETVFRNVKITCYIGAIGLSLILVVIWPLAMLSTGTLALDAFRGWVYVAETWAISAAFFIIIVPLVNEFSSLRAQLRERKKVSTTDQPNANGHVFSK</sequence>
<dbReference type="Gene3D" id="1.20.1730.10">
    <property type="entry name" value="Sodium/glucose cotransporter"/>
    <property type="match status" value="1"/>
</dbReference>
<dbReference type="AlphaFoldDB" id="A0A8J1XFV3"/>
<dbReference type="EMBL" id="CAIIXF020000005">
    <property type="protein sequence ID" value="CAH1784663.1"/>
    <property type="molecule type" value="Genomic_DNA"/>
</dbReference>
<gene>
    <name evidence="8" type="ORF">OFUS_LOCUS10819</name>
</gene>
<keyword evidence="5" id="KW-1133">Transmembrane helix</keyword>
<evidence type="ECO:0000256" key="4">
    <source>
        <dbReference type="ARBA" id="ARBA00022692"/>
    </source>
</evidence>
<evidence type="ECO:0000256" key="6">
    <source>
        <dbReference type="ARBA" id="ARBA00023136"/>
    </source>
</evidence>
<keyword evidence="4" id="KW-0812">Transmembrane</keyword>